<organism evidence="2 3">
    <name type="scientific">Hymenochirus boettgeri</name>
    <name type="common">Congo dwarf clawed frog</name>
    <dbReference type="NCBI Taxonomy" id="247094"/>
    <lineage>
        <taxon>Eukaryota</taxon>
        <taxon>Metazoa</taxon>
        <taxon>Chordata</taxon>
        <taxon>Craniata</taxon>
        <taxon>Vertebrata</taxon>
        <taxon>Euteleostomi</taxon>
        <taxon>Amphibia</taxon>
        <taxon>Batrachia</taxon>
        <taxon>Anura</taxon>
        <taxon>Pipoidea</taxon>
        <taxon>Pipidae</taxon>
        <taxon>Pipinae</taxon>
        <taxon>Hymenochirus</taxon>
    </lineage>
</organism>
<comment type="caution">
    <text evidence="2">The sequence shown here is derived from an EMBL/GenBank/DDBJ whole genome shotgun (WGS) entry which is preliminary data.</text>
</comment>
<dbReference type="EMBL" id="JAACNH010000002">
    <property type="protein sequence ID" value="KAG8451395.1"/>
    <property type="molecule type" value="Genomic_DNA"/>
</dbReference>
<gene>
    <name evidence="2" type="ORF">GDO86_003561</name>
</gene>
<keyword evidence="3" id="KW-1185">Reference proteome</keyword>
<evidence type="ECO:0000313" key="3">
    <source>
        <dbReference type="Proteomes" id="UP000812440"/>
    </source>
</evidence>
<name>A0A8T2K1I7_9PIPI</name>
<accession>A0A8T2K1I7</accession>
<feature type="chain" id="PRO_5035878442" evidence="1">
    <location>
        <begin position="19"/>
        <end position="85"/>
    </location>
</feature>
<feature type="signal peptide" evidence="1">
    <location>
        <begin position="1"/>
        <end position="18"/>
    </location>
</feature>
<proteinExistence type="predicted"/>
<keyword evidence="1" id="KW-0732">Signal</keyword>
<dbReference type="Proteomes" id="UP000812440">
    <property type="component" value="Chromosome 2"/>
</dbReference>
<sequence>MWLFAGLAIGRSCIFRSGVVPHLSCWMCVWTFTLYNRSVQFNPLYECKDLAVAIKFLNKSGYFVNPENELVFQTVPPNYARKKIK</sequence>
<dbReference type="AlphaFoldDB" id="A0A8T2K1I7"/>
<reference evidence="2" key="1">
    <citation type="thesis" date="2020" institute="ProQuest LLC" country="789 East Eisenhower Parkway, Ann Arbor, MI, USA">
        <title>Comparative Genomics and Chromosome Evolution.</title>
        <authorList>
            <person name="Mudd A.B."/>
        </authorList>
    </citation>
    <scope>NUCLEOTIDE SEQUENCE</scope>
    <source>
        <strain evidence="2">Female2</strain>
        <tissue evidence="2">Blood</tissue>
    </source>
</reference>
<protein>
    <submittedName>
        <fullName evidence="2">Uncharacterized protein</fullName>
    </submittedName>
</protein>
<evidence type="ECO:0000313" key="2">
    <source>
        <dbReference type="EMBL" id="KAG8451395.1"/>
    </source>
</evidence>
<evidence type="ECO:0000256" key="1">
    <source>
        <dbReference type="SAM" id="SignalP"/>
    </source>
</evidence>